<name>A0A6J0N4J3_RAPSA</name>
<dbReference type="Proteomes" id="UP000504610">
    <property type="component" value="Chromosome 4"/>
</dbReference>
<sequence length="463" mass="51502">MAKEKFGPYTNSTLTRDELKIIQELWGVLYAVEGELPDGGTPETVRSGYCGAFMTHFKDGGLSFPLPSFLLELLAELGMAFTQMNPNFFVISRLHGFELERKNSGFQGTMILAPREGLSIISGIPNKDIQWRDKFFVFKVNPASVGDFDFSRIPRECNENIAKRFPCFSFRAYAYAMTPERNRAAPIALEEPVRPQQDRKGKILEVKRAEASAGAEPLKRAQRTPKGHVLRPRSQAPSPLLLAMPVSVAILVLEDQSASHIPVELDVGGDRVDSGARRTRRLDLNEVVLADLSSSSSMPPLVTQAPGSGASHVDLAQDKDPQMRAPFFGEDVAVANAKAMEASNEYAALMEARLANFQSREELEGQFLIIQQLQSKLSASQANEQHRVKEFEDLNAALAAGESDKVAIMGDFDSLKEKFKREAENREKTVQKEQMATFSFYVTYVVQTPDGRRMATFSFCNKF</sequence>
<dbReference type="RefSeq" id="XP_018479570.1">
    <property type="nucleotide sequence ID" value="XM_018624068.1"/>
</dbReference>
<dbReference type="GeneID" id="108850557"/>
<reference evidence="3" key="2">
    <citation type="submission" date="2025-08" db="UniProtKB">
        <authorList>
            <consortium name="RefSeq"/>
        </authorList>
    </citation>
    <scope>IDENTIFICATION</scope>
    <source>
        <tissue evidence="3">Leaf</tissue>
    </source>
</reference>
<dbReference type="AlphaFoldDB" id="A0A6J0N4J3"/>
<evidence type="ECO:0000256" key="1">
    <source>
        <dbReference type="SAM" id="MobiDB-lite"/>
    </source>
</evidence>
<keyword evidence="2" id="KW-1185">Reference proteome</keyword>
<feature type="compositionally biased region" description="Basic residues" evidence="1">
    <location>
        <begin position="220"/>
        <end position="231"/>
    </location>
</feature>
<proteinExistence type="predicted"/>
<evidence type="ECO:0000313" key="3">
    <source>
        <dbReference type="RefSeq" id="XP_018479570.1"/>
    </source>
</evidence>
<accession>A0A6J0N4J3</accession>
<reference evidence="2" key="1">
    <citation type="journal article" date="2019" name="Database">
        <title>The radish genome database (RadishGD): an integrated information resource for radish genomics.</title>
        <authorList>
            <person name="Yu H.J."/>
            <person name="Baek S."/>
            <person name="Lee Y.J."/>
            <person name="Cho A."/>
            <person name="Mun J.H."/>
        </authorList>
    </citation>
    <scope>NUCLEOTIDE SEQUENCE [LARGE SCALE GENOMIC DNA]</scope>
    <source>
        <strain evidence="2">cv. WK10039</strain>
    </source>
</reference>
<dbReference type="KEGG" id="rsz:108850557"/>
<evidence type="ECO:0000313" key="2">
    <source>
        <dbReference type="Proteomes" id="UP000504610"/>
    </source>
</evidence>
<protein>
    <submittedName>
        <fullName evidence="3">Uncharacterized protein LOC108850557</fullName>
    </submittedName>
</protein>
<feature type="region of interest" description="Disordered" evidence="1">
    <location>
        <begin position="214"/>
        <end position="233"/>
    </location>
</feature>
<organism evidence="2 3">
    <name type="scientific">Raphanus sativus</name>
    <name type="common">Radish</name>
    <name type="synonym">Raphanus raphanistrum var. sativus</name>
    <dbReference type="NCBI Taxonomy" id="3726"/>
    <lineage>
        <taxon>Eukaryota</taxon>
        <taxon>Viridiplantae</taxon>
        <taxon>Streptophyta</taxon>
        <taxon>Embryophyta</taxon>
        <taxon>Tracheophyta</taxon>
        <taxon>Spermatophyta</taxon>
        <taxon>Magnoliopsida</taxon>
        <taxon>eudicotyledons</taxon>
        <taxon>Gunneridae</taxon>
        <taxon>Pentapetalae</taxon>
        <taxon>rosids</taxon>
        <taxon>malvids</taxon>
        <taxon>Brassicales</taxon>
        <taxon>Brassicaceae</taxon>
        <taxon>Brassiceae</taxon>
        <taxon>Raphanus</taxon>
    </lineage>
</organism>
<gene>
    <name evidence="3" type="primary">LOC108850557</name>
</gene>